<dbReference type="OrthoDB" id="5391496at2759"/>
<keyword evidence="4" id="KW-1185">Reference proteome</keyword>
<dbReference type="HOGENOM" id="CLU_071085_1_0_1"/>
<feature type="coiled-coil region" evidence="1">
    <location>
        <begin position="169"/>
        <end position="196"/>
    </location>
</feature>
<dbReference type="KEGG" id="glz:GLAREA_08267"/>
<dbReference type="EMBL" id="KE145373">
    <property type="protein sequence ID" value="EPE24415.1"/>
    <property type="molecule type" value="Genomic_DNA"/>
</dbReference>
<accession>S3CEI2</accession>
<dbReference type="AlphaFoldDB" id="S3CEI2"/>
<name>S3CEI2_GLAL2</name>
<feature type="compositionally biased region" description="Low complexity" evidence="2">
    <location>
        <begin position="55"/>
        <end position="68"/>
    </location>
</feature>
<protein>
    <submittedName>
        <fullName evidence="3">Uncharacterized protein</fullName>
    </submittedName>
</protein>
<dbReference type="RefSeq" id="XP_008088503.1">
    <property type="nucleotide sequence ID" value="XM_008090312.1"/>
</dbReference>
<evidence type="ECO:0000256" key="1">
    <source>
        <dbReference type="SAM" id="Coils"/>
    </source>
</evidence>
<evidence type="ECO:0000256" key="2">
    <source>
        <dbReference type="SAM" id="MobiDB-lite"/>
    </source>
</evidence>
<proteinExistence type="predicted"/>
<dbReference type="OMA" id="DTHLIVC"/>
<dbReference type="GeneID" id="19467316"/>
<reference evidence="3 4" key="1">
    <citation type="journal article" date="2013" name="BMC Genomics">
        <title>Genomics-driven discovery of the pneumocandin biosynthetic gene cluster in the fungus Glarea lozoyensis.</title>
        <authorList>
            <person name="Chen L."/>
            <person name="Yue Q."/>
            <person name="Zhang X."/>
            <person name="Xiang M."/>
            <person name="Wang C."/>
            <person name="Li S."/>
            <person name="Che Y."/>
            <person name="Ortiz-Lopez F.J."/>
            <person name="Bills G.F."/>
            <person name="Liu X."/>
            <person name="An Z."/>
        </authorList>
    </citation>
    <scope>NUCLEOTIDE SEQUENCE [LARGE SCALE GENOMIC DNA]</scope>
    <source>
        <strain evidence="4">ATCC 20868 / MF5171</strain>
    </source>
</reference>
<dbReference type="eggNOG" id="ENOG502SDG8">
    <property type="taxonomic scope" value="Eukaryota"/>
</dbReference>
<dbReference type="Proteomes" id="UP000016922">
    <property type="component" value="Unassembled WGS sequence"/>
</dbReference>
<organism evidence="3 4">
    <name type="scientific">Glarea lozoyensis (strain ATCC 20868 / MF5171)</name>
    <dbReference type="NCBI Taxonomy" id="1116229"/>
    <lineage>
        <taxon>Eukaryota</taxon>
        <taxon>Fungi</taxon>
        <taxon>Dikarya</taxon>
        <taxon>Ascomycota</taxon>
        <taxon>Pezizomycotina</taxon>
        <taxon>Leotiomycetes</taxon>
        <taxon>Helotiales</taxon>
        <taxon>Helotiaceae</taxon>
        <taxon>Glarea</taxon>
    </lineage>
</organism>
<evidence type="ECO:0000313" key="3">
    <source>
        <dbReference type="EMBL" id="EPE24415.1"/>
    </source>
</evidence>
<keyword evidence="1" id="KW-0175">Coiled coil</keyword>
<evidence type="ECO:0000313" key="4">
    <source>
        <dbReference type="Proteomes" id="UP000016922"/>
    </source>
</evidence>
<feature type="region of interest" description="Disordered" evidence="2">
    <location>
        <begin position="52"/>
        <end position="72"/>
    </location>
</feature>
<sequence length="251" mass="27964">MPRLQSLALPPALPSELLTYVLAHQAHPTTLIICQPRSNFLTSLLNSIDQTSPISNPSATDDPSSAPAEPSPVHPLLIPTLHQIATSRSVKVVFIPTVSHLRAYLAAFGEEDRVALPVPQFEKQGKNSPLIVVYGLVGLHRDTSEWSAQGLGNSVSALVEVGERCGRRVVCFEEREDEISGDLQELEDEEEEIESRRWKEVCKVWEQRVPMLNGSVRRAGMGSEDEAWSGRTIEAGRIFGRWFRFEKADWV</sequence>
<gene>
    <name evidence="3" type="ORF">GLAREA_08267</name>
</gene>